<evidence type="ECO:0000313" key="1">
    <source>
        <dbReference type="EMBL" id="JAH61211.1"/>
    </source>
</evidence>
<dbReference type="EMBL" id="GBXM01047366">
    <property type="protein sequence ID" value="JAH61211.1"/>
    <property type="molecule type" value="Transcribed_RNA"/>
</dbReference>
<name>A0A0E9U5U9_ANGAN</name>
<protein>
    <submittedName>
        <fullName evidence="1">Uncharacterized protein</fullName>
    </submittedName>
</protein>
<organism evidence="1">
    <name type="scientific">Anguilla anguilla</name>
    <name type="common">European freshwater eel</name>
    <name type="synonym">Muraena anguilla</name>
    <dbReference type="NCBI Taxonomy" id="7936"/>
    <lineage>
        <taxon>Eukaryota</taxon>
        <taxon>Metazoa</taxon>
        <taxon>Chordata</taxon>
        <taxon>Craniata</taxon>
        <taxon>Vertebrata</taxon>
        <taxon>Euteleostomi</taxon>
        <taxon>Actinopterygii</taxon>
        <taxon>Neopterygii</taxon>
        <taxon>Teleostei</taxon>
        <taxon>Anguilliformes</taxon>
        <taxon>Anguillidae</taxon>
        <taxon>Anguilla</taxon>
    </lineage>
</organism>
<dbReference type="AlphaFoldDB" id="A0A0E9U5U9"/>
<sequence>MLISKITHQTVFLKNITKVIAYICKLRTAADYIHICRERAFSGLC</sequence>
<reference evidence="1" key="2">
    <citation type="journal article" date="2015" name="Fish Shellfish Immunol.">
        <title>Early steps in the European eel (Anguilla anguilla)-Vibrio vulnificus interaction in the gills: Role of the RtxA13 toxin.</title>
        <authorList>
            <person name="Callol A."/>
            <person name="Pajuelo D."/>
            <person name="Ebbesson L."/>
            <person name="Teles M."/>
            <person name="MacKenzie S."/>
            <person name="Amaro C."/>
        </authorList>
    </citation>
    <scope>NUCLEOTIDE SEQUENCE</scope>
</reference>
<reference evidence="1" key="1">
    <citation type="submission" date="2014-11" db="EMBL/GenBank/DDBJ databases">
        <authorList>
            <person name="Amaro Gonzalez C."/>
        </authorList>
    </citation>
    <scope>NUCLEOTIDE SEQUENCE</scope>
</reference>
<accession>A0A0E9U5U9</accession>
<proteinExistence type="predicted"/>